<sequence>MNNNLFAGIPEELTRFTQLPNQEGHNAVWDFVRSPDDRFYVSVCGENEKPLTALLYEYYPKSGELRLIFDVAKVWIVDSQQMPPSKIHTSIDFLPDGRLIMATHNTAPAPGHKQWMYEQYYEHPWEGYPGSILMIVDPDTNEVQVRGIPVPRESMYGGMLGNDPRYYYFLGYMRGHLYRIDLETNEVKDYGKVSEFSSCRLVKDAQGRLYGSSYTGGIWRFDPEREKVQDLKVNFVSPNGTKHRRQFIFAVHSPRNSLFLVDNMDGEMIELHTETLAVTRHGPIHLRNETPVNPYGIGGLAADDNFVLYYGLKTYDGYFPIRLVRWDILKGGEPENLGLIAPQGKDSQYICEMIFDRDGWLHMVDVCGEFSPYILAVDLKKLQPPGPGAPNVPLRPYTEPDYNDVGRPAFMHIVAGGTRTMPLHQYMSWNDTAVRHVRSIAERVFTINGGAQVLLAESDAGTGRLMQTTVIYDGGAPLSCVDVDGRRTAVLTADGKIVETDLQAGTGTIIFETPEGTKLTKLHLTLKGNRLLASDPAGAVYVCDPQKRSLQLLHGLVLTEPDAHPIRLDDDRLLLSGAADELVLYDLAEERAVTLPVKVPSIRGRTFRATVTGGAALADGTVVAGTADGMLFTLSADHRKTTSYARLYSSGQLRCFVRRNGEEVFGVYGGARDAGHVFHFSREHGFTDLGRPRVIKDNAELRELDSEWASIHSISCLAYSPEDDSLCVGSGELYGCVVRYTNVAVPGQGGELG</sequence>
<dbReference type="Gene3D" id="2.130.10.10">
    <property type="entry name" value="YVTN repeat-like/Quinoprotein amine dehydrogenase"/>
    <property type="match status" value="2"/>
</dbReference>
<comment type="caution">
    <text evidence="1">The sequence shown here is derived from an EMBL/GenBank/DDBJ whole genome shotgun (WGS) entry which is preliminary data.</text>
</comment>
<dbReference type="EMBL" id="JACXJA010000007">
    <property type="protein sequence ID" value="MBD2861930.1"/>
    <property type="molecule type" value="Genomic_DNA"/>
</dbReference>
<dbReference type="RefSeq" id="WP_190926351.1">
    <property type="nucleotide sequence ID" value="NZ_JACXJA010000007.1"/>
</dbReference>
<accession>A0A927C638</accession>
<keyword evidence="2" id="KW-1185">Reference proteome</keyword>
<dbReference type="SUPFAM" id="SSF75011">
    <property type="entry name" value="3-carboxy-cis,cis-mucoante lactonizing enzyme"/>
    <property type="match status" value="1"/>
</dbReference>
<reference evidence="1" key="1">
    <citation type="submission" date="2020-09" db="EMBL/GenBank/DDBJ databases">
        <title>A novel bacterium of genus Paenibacillus, isolated from South China Sea.</title>
        <authorList>
            <person name="Huang H."/>
            <person name="Mo K."/>
            <person name="Hu Y."/>
        </authorList>
    </citation>
    <scope>NUCLEOTIDE SEQUENCE</scope>
    <source>
        <strain evidence="1">IB182363</strain>
    </source>
</reference>
<dbReference type="InterPro" id="IPR011047">
    <property type="entry name" value="Quinoprotein_ADH-like_sf"/>
</dbReference>
<evidence type="ECO:0000313" key="2">
    <source>
        <dbReference type="Proteomes" id="UP000639396"/>
    </source>
</evidence>
<dbReference type="InterPro" id="IPR015943">
    <property type="entry name" value="WD40/YVTN_repeat-like_dom_sf"/>
</dbReference>
<name>A0A927C638_9BACL</name>
<protein>
    <submittedName>
        <fullName evidence="1">Uncharacterized protein</fullName>
    </submittedName>
</protein>
<gene>
    <name evidence="1" type="ORF">IDH45_08055</name>
</gene>
<organism evidence="1 2">
    <name type="scientific">Paenibacillus oceani</name>
    <dbReference type="NCBI Taxonomy" id="2772510"/>
    <lineage>
        <taxon>Bacteria</taxon>
        <taxon>Bacillati</taxon>
        <taxon>Bacillota</taxon>
        <taxon>Bacilli</taxon>
        <taxon>Bacillales</taxon>
        <taxon>Paenibacillaceae</taxon>
        <taxon>Paenibacillus</taxon>
    </lineage>
</organism>
<dbReference type="Proteomes" id="UP000639396">
    <property type="component" value="Unassembled WGS sequence"/>
</dbReference>
<evidence type="ECO:0000313" key="1">
    <source>
        <dbReference type="EMBL" id="MBD2861930.1"/>
    </source>
</evidence>
<dbReference type="AlphaFoldDB" id="A0A927C638"/>
<proteinExistence type="predicted"/>
<dbReference type="SUPFAM" id="SSF50998">
    <property type="entry name" value="Quinoprotein alcohol dehydrogenase-like"/>
    <property type="match status" value="1"/>
</dbReference>